<sequence>MEENVMTTYLIIGANAIGQAVAGNLVRQPAATVRLLHGADETLPAELAAQVTEMTGDLHQADTYIPALQDTPIVFSALTGPDVDWAFEELFDAQYHQRLPLTRFVMLSTAGVDDEVTGQLAYPGISDVKEYLNQQRYAAKQVDEAEFPYTILRPVTLTETPATPAKIIAEGQPVPAGTVSRETVVQVATDLLINGGHDYQSLAIC</sequence>
<keyword evidence="3" id="KW-1185">Reference proteome</keyword>
<dbReference type="EMBL" id="AZDT01000002">
    <property type="protein sequence ID" value="KRK78127.1"/>
    <property type="molecule type" value="Genomic_DNA"/>
</dbReference>
<dbReference type="Proteomes" id="UP000051162">
    <property type="component" value="Unassembled WGS sequence"/>
</dbReference>
<proteinExistence type="predicted"/>
<dbReference type="STRING" id="1423773.FD30_GL001176"/>
<feature type="domain" description="NAD(P)-binding" evidence="1">
    <location>
        <begin position="16"/>
        <end position="192"/>
    </location>
</feature>
<reference evidence="2 3" key="1">
    <citation type="journal article" date="2015" name="Genome Announc.">
        <title>Expanding the biotechnology potential of lactobacilli through comparative genomics of 213 strains and associated genera.</title>
        <authorList>
            <person name="Sun Z."/>
            <person name="Harris H.M."/>
            <person name="McCann A."/>
            <person name="Guo C."/>
            <person name="Argimon S."/>
            <person name="Zhang W."/>
            <person name="Yang X."/>
            <person name="Jeffery I.B."/>
            <person name="Cooney J.C."/>
            <person name="Kagawa T.F."/>
            <person name="Liu W."/>
            <person name="Song Y."/>
            <person name="Salvetti E."/>
            <person name="Wrobel A."/>
            <person name="Rasinkangas P."/>
            <person name="Parkhill J."/>
            <person name="Rea M.C."/>
            <person name="O'Sullivan O."/>
            <person name="Ritari J."/>
            <person name="Douillard F.P."/>
            <person name="Paul Ross R."/>
            <person name="Yang R."/>
            <person name="Briner A.E."/>
            <person name="Felis G.E."/>
            <person name="de Vos W.M."/>
            <person name="Barrangou R."/>
            <person name="Klaenhammer T.R."/>
            <person name="Caufield P.W."/>
            <person name="Cui Y."/>
            <person name="Zhang H."/>
            <person name="O'Toole P.W."/>
        </authorList>
    </citation>
    <scope>NUCLEOTIDE SEQUENCE [LARGE SCALE GENOMIC DNA]</scope>
    <source>
        <strain evidence="2 3">DSM 19117</strain>
    </source>
</reference>
<dbReference type="AlphaFoldDB" id="A0A0R1K3K0"/>
<dbReference type="Pfam" id="PF13460">
    <property type="entry name" value="NAD_binding_10"/>
    <property type="match status" value="1"/>
</dbReference>
<dbReference type="PANTHER" id="PTHR15020:SF50">
    <property type="entry name" value="UPF0659 PROTEIN YMR090W"/>
    <property type="match status" value="1"/>
</dbReference>
<evidence type="ECO:0000313" key="3">
    <source>
        <dbReference type="Proteomes" id="UP000051162"/>
    </source>
</evidence>
<dbReference type="PANTHER" id="PTHR15020">
    <property type="entry name" value="FLAVIN REDUCTASE-RELATED"/>
    <property type="match status" value="1"/>
</dbReference>
<dbReference type="PATRIC" id="fig|1423773.3.peg.1203"/>
<dbReference type="InterPro" id="IPR036291">
    <property type="entry name" value="NAD(P)-bd_dom_sf"/>
</dbReference>
<dbReference type="Gene3D" id="3.40.50.720">
    <property type="entry name" value="NAD(P)-binding Rossmann-like Domain"/>
    <property type="match status" value="1"/>
</dbReference>
<dbReference type="InterPro" id="IPR016040">
    <property type="entry name" value="NAD(P)-bd_dom"/>
</dbReference>
<accession>A0A0R1K3K0</accession>
<comment type="caution">
    <text evidence="2">The sequence shown here is derived from an EMBL/GenBank/DDBJ whole genome shotgun (WGS) entry which is preliminary data.</text>
</comment>
<evidence type="ECO:0000313" key="2">
    <source>
        <dbReference type="EMBL" id="KRK78127.1"/>
    </source>
</evidence>
<dbReference type="SUPFAM" id="SSF51735">
    <property type="entry name" value="NAD(P)-binding Rossmann-fold domains"/>
    <property type="match status" value="1"/>
</dbReference>
<gene>
    <name evidence="2" type="ORF">FD30_GL001176</name>
</gene>
<evidence type="ECO:0000259" key="1">
    <source>
        <dbReference type="Pfam" id="PF13460"/>
    </source>
</evidence>
<name>A0A0R1K3K0_9LACO</name>
<protein>
    <submittedName>
        <fullName evidence="2">Saccharopine dehydrogenase related protein</fullName>
    </submittedName>
</protein>
<organism evidence="2 3">
    <name type="scientific">Levilactobacillus namurensis DSM 19117</name>
    <dbReference type="NCBI Taxonomy" id="1423773"/>
    <lineage>
        <taxon>Bacteria</taxon>
        <taxon>Bacillati</taxon>
        <taxon>Bacillota</taxon>
        <taxon>Bacilli</taxon>
        <taxon>Lactobacillales</taxon>
        <taxon>Lactobacillaceae</taxon>
        <taxon>Levilactobacillus</taxon>
    </lineage>
</organism>